<feature type="domain" description="Aminotransferase class I/classII large" evidence="2">
    <location>
        <begin position="34"/>
        <end position="383"/>
    </location>
</feature>
<protein>
    <recommendedName>
        <fullName evidence="1">Aminotransferase</fullName>
        <ecNumber evidence="1">2.6.1.-</ecNumber>
    </recommendedName>
</protein>
<dbReference type="PROSITE" id="PS00105">
    <property type="entry name" value="AA_TRANSFER_CLASS_1"/>
    <property type="match status" value="1"/>
</dbReference>
<dbReference type="InterPro" id="IPR015424">
    <property type="entry name" value="PyrdxlP-dep_Trfase"/>
</dbReference>
<dbReference type="Proteomes" id="UP000019426">
    <property type="component" value="Chromosome M2/40_rep1"/>
</dbReference>
<dbReference type="RefSeq" id="WP_044036121.1">
    <property type="nucleotide sequence ID" value="NZ_HG917868.1"/>
</dbReference>
<dbReference type="InterPro" id="IPR004838">
    <property type="entry name" value="NHTrfase_class1_PyrdxlP-BS"/>
</dbReference>
<dbReference type="STRING" id="1216932.CM240_0481"/>
<evidence type="ECO:0000313" key="3">
    <source>
        <dbReference type="EMBL" id="CDM67646.1"/>
    </source>
</evidence>
<dbReference type="GO" id="GO:0008483">
    <property type="term" value="F:transaminase activity"/>
    <property type="evidence" value="ECO:0007669"/>
    <property type="project" value="UniProtKB-KW"/>
</dbReference>
<sequence>MFSEEILKLGTKKSTIREIFEYGKKRASVVGKENIFDFSIGNPNVPAPQCVKETILEIVNNEDPTLIHGYTSAQGDDDVRESIAKSLNDRFDTKFTKDNLYMTVGAAASISICLKALTNVGDEYITFAPYFPEYKCFVEGAGGKLIVVPADIETFQINFIEFEKSITEHTKAIIVNSPNNPSGIVYSEETIKKLAKILVEKSKEYNHPIYLISDEPYREIAYDGVKVPYLTKYYNNTFVCYSYSKSLSLPGERIGYIVVPSEMEDFNLAYAAICGGGRVLGYVNAPSLFQKVVGKCATATADISIYETNRNLLYEGLTKLGYKCVKPGGAFYLFPQSLEADAKEFCKKAREKYDLLLVPGDDFGCPGHFRLSYCVQTEQIERAMPLFEKLAKDYLK</sequence>
<accession>W6RSR4</accession>
<reference evidence="3 4" key="1">
    <citation type="submission" date="2013-11" db="EMBL/GenBank/DDBJ databases">
        <title>Complete genome sequence of Clostridum sp. M2/40.</title>
        <authorList>
            <person name="Wibberg D."/>
            <person name="Puehler A."/>
            <person name="Schlueter A."/>
        </authorList>
    </citation>
    <scope>NUCLEOTIDE SEQUENCE [LARGE SCALE GENOMIC DNA]</scope>
    <source>
        <strain evidence="4">M2/40</strain>
    </source>
</reference>
<keyword evidence="1 3" id="KW-0808">Transferase</keyword>
<dbReference type="PANTHER" id="PTHR42691">
    <property type="entry name" value="ASPARTATE AMINOTRANSFERASE YHDR-RELATED"/>
    <property type="match status" value="1"/>
</dbReference>
<dbReference type="InterPro" id="IPR004839">
    <property type="entry name" value="Aminotransferase_I/II_large"/>
</dbReference>
<evidence type="ECO:0000256" key="1">
    <source>
        <dbReference type="RuleBase" id="RU000481"/>
    </source>
</evidence>
<comment type="cofactor">
    <cofactor evidence="1">
        <name>pyridoxal 5'-phosphate</name>
        <dbReference type="ChEBI" id="CHEBI:597326"/>
    </cofactor>
</comment>
<keyword evidence="1 3" id="KW-0032">Aminotransferase</keyword>
<dbReference type="InterPro" id="IPR015421">
    <property type="entry name" value="PyrdxlP-dep_Trfase_major"/>
</dbReference>
<dbReference type="PATRIC" id="fig|1216932.3.peg.465"/>
<dbReference type="AlphaFoldDB" id="W6RSR4"/>
<keyword evidence="4" id="KW-1185">Reference proteome</keyword>
<dbReference type="KEGG" id="clt:CM240_0481"/>
<dbReference type="EC" id="2.6.1.-" evidence="1"/>
<dbReference type="EMBL" id="HG917868">
    <property type="protein sequence ID" value="CDM67646.1"/>
    <property type="molecule type" value="Genomic_DNA"/>
</dbReference>
<dbReference type="Pfam" id="PF00155">
    <property type="entry name" value="Aminotran_1_2"/>
    <property type="match status" value="1"/>
</dbReference>
<comment type="similarity">
    <text evidence="1">Belongs to the class-I pyridoxal-phosphate-dependent aminotransferase family.</text>
</comment>
<proteinExistence type="inferred from homology"/>
<dbReference type="PANTHER" id="PTHR42691:SF1">
    <property type="entry name" value="ASPARTATE AMINOTRANSFERASE YHDR-RELATED"/>
    <property type="match status" value="1"/>
</dbReference>
<dbReference type="Gene3D" id="3.90.1150.10">
    <property type="entry name" value="Aspartate Aminotransferase, domain 1"/>
    <property type="match status" value="1"/>
</dbReference>
<dbReference type="InterPro" id="IPR015422">
    <property type="entry name" value="PyrdxlP-dep_Trfase_small"/>
</dbReference>
<organism evidence="3 4">
    <name type="scientific">Clostridium bornimense</name>
    <dbReference type="NCBI Taxonomy" id="1216932"/>
    <lineage>
        <taxon>Bacteria</taxon>
        <taxon>Bacillati</taxon>
        <taxon>Bacillota</taxon>
        <taxon>Clostridia</taxon>
        <taxon>Eubacteriales</taxon>
        <taxon>Clostridiaceae</taxon>
        <taxon>Clostridium</taxon>
    </lineage>
</organism>
<dbReference type="NCBIfam" id="NF005305">
    <property type="entry name" value="PRK06836.1"/>
    <property type="match status" value="1"/>
</dbReference>
<dbReference type="Gene3D" id="3.40.640.10">
    <property type="entry name" value="Type I PLP-dependent aspartate aminotransferase-like (Major domain)"/>
    <property type="match status" value="1"/>
</dbReference>
<evidence type="ECO:0000259" key="2">
    <source>
        <dbReference type="Pfam" id="PF00155"/>
    </source>
</evidence>
<dbReference type="HOGENOM" id="CLU_017584_4_3_9"/>
<gene>
    <name evidence="3" type="ORF">CM240_0481</name>
</gene>
<dbReference type="SUPFAM" id="SSF53383">
    <property type="entry name" value="PLP-dependent transferases"/>
    <property type="match status" value="1"/>
</dbReference>
<dbReference type="CDD" id="cd00609">
    <property type="entry name" value="AAT_like"/>
    <property type="match status" value="1"/>
</dbReference>
<evidence type="ECO:0000313" key="4">
    <source>
        <dbReference type="Proteomes" id="UP000019426"/>
    </source>
</evidence>
<dbReference type="eggNOG" id="COG0436">
    <property type="taxonomic scope" value="Bacteria"/>
</dbReference>
<dbReference type="GO" id="GO:0030170">
    <property type="term" value="F:pyridoxal phosphate binding"/>
    <property type="evidence" value="ECO:0007669"/>
    <property type="project" value="InterPro"/>
</dbReference>
<name>W6RSR4_9CLOT</name>
<dbReference type="OrthoDB" id="9802328at2"/>